<sequence length="132" mass="15900">MNCFQTKFKKYQFTQPNFITKIYFFFDQRKKGHIEMIPKQKMFFVTGSTLTSINFHLNNIFLEKYPKCENVISWIKYNLIKDLKELQIFKGLVSFRTLIFIDYKLFSYSKIDLSVDGLFFSELNLKMLLVVQ</sequence>
<organism evidence="1 2">
    <name type="scientific">Brachionus plicatilis</name>
    <name type="common">Marine rotifer</name>
    <name type="synonym">Brachionus muelleri</name>
    <dbReference type="NCBI Taxonomy" id="10195"/>
    <lineage>
        <taxon>Eukaryota</taxon>
        <taxon>Metazoa</taxon>
        <taxon>Spiralia</taxon>
        <taxon>Gnathifera</taxon>
        <taxon>Rotifera</taxon>
        <taxon>Eurotatoria</taxon>
        <taxon>Monogononta</taxon>
        <taxon>Pseudotrocha</taxon>
        <taxon>Ploima</taxon>
        <taxon>Brachionidae</taxon>
        <taxon>Brachionus</taxon>
    </lineage>
</organism>
<proteinExistence type="predicted"/>
<protein>
    <submittedName>
        <fullName evidence="1">Uncharacterized protein</fullName>
    </submittedName>
</protein>
<dbReference type="AlphaFoldDB" id="A0A3M7QZ21"/>
<accession>A0A3M7QZ21</accession>
<comment type="caution">
    <text evidence="1">The sequence shown here is derived from an EMBL/GenBank/DDBJ whole genome shotgun (WGS) entry which is preliminary data.</text>
</comment>
<gene>
    <name evidence="1" type="ORF">BpHYR1_032593</name>
</gene>
<dbReference type="EMBL" id="REGN01004697">
    <property type="protein sequence ID" value="RNA16469.1"/>
    <property type="molecule type" value="Genomic_DNA"/>
</dbReference>
<keyword evidence="2" id="KW-1185">Reference proteome</keyword>
<reference evidence="1 2" key="1">
    <citation type="journal article" date="2018" name="Sci. Rep.">
        <title>Genomic signatures of local adaptation to the degree of environmental predictability in rotifers.</title>
        <authorList>
            <person name="Franch-Gras L."/>
            <person name="Hahn C."/>
            <person name="Garcia-Roger E.M."/>
            <person name="Carmona M.J."/>
            <person name="Serra M."/>
            <person name="Gomez A."/>
        </authorList>
    </citation>
    <scope>NUCLEOTIDE SEQUENCE [LARGE SCALE GENOMIC DNA]</scope>
    <source>
        <strain evidence="1">HYR1</strain>
    </source>
</reference>
<dbReference type="Proteomes" id="UP000276133">
    <property type="component" value="Unassembled WGS sequence"/>
</dbReference>
<evidence type="ECO:0000313" key="2">
    <source>
        <dbReference type="Proteomes" id="UP000276133"/>
    </source>
</evidence>
<name>A0A3M7QZ21_BRAPC</name>
<evidence type="ECO:0000313" key="1">
    <source>
        <dbReference type="EMBL" id="RNA16469.1"/>
    </source>
</evidence>